<sequence length="354" mass="42020">MVSSKKETKHSRYYAKWAFQRLLLVSTALPLVQFRHQLERQAQSQEYRLKCAAASKQHESLRMDPSSLNQPQPMSSQATTKHSRYYAKHRSERQAQSREYKHRRTTASKRRETPRVAPHFLDRPQLLFPRAEGHIVSMYREFHALRNSIDDWWNRAVPQFPAMKPELIPQFSTLLHSGGALSNEVHVFLDHYIDHLSAFDDLDLWRFFKGICAMQQALRSGRARLVFEMAPHMEIPQPTWGSSTLWVLQDLRNSTNIIYRRLLKLRTRTDRLTKITKKMQRYDGELIWRYEEVEKCIHSGWDLGMDWYTMLDDLEEDPPATDLLMFIKEVSHTLYELGQTLEYLTYVLRKLPRK</sequence>
<evidence type="ECO:0000256" key="1">
    <source>
        <dbReference type="SAM" id="MobiDB-lite"/>
    </source>
</evidence>
<evidence type="ECO:0000313" key="2">
    <source>
        <dbReference type="EMBL" id="KIK50858.1"/>
    </source>
</evidence>
<dbReference type="HOGENOM" id="CLU_067148_0_0_1"/>
<gene>
    <name evidence="2" type="ORF">GYMLUDRAFT_252605</name>
</gene>
<accession>A0A0D0C7T5</accession>
<feature type="region of interest" description="Disordered" evidence="1">
    <location>
        <begin position="56"/>
        <end position="114"/>
    </location>
</feature>
<reference evidence="2 3" key="1">
    <citation type="submission" date="2014-04" db="EMBL/GenBank/DDBJ databases">
        <title>Evolutionary Origins and Diversification of the Mycorrhizal Mutualists.</title>
        <authorList>
            <consortium name="DOE Joint Genome Institute"/>
            <consortium name="Mycorrhizal Genomics Consortium"/>
            <person name="Kohler A."/>
            <person name="Kuo A."/>
            <person name="Nagy L.G."/>
            <person name="Floudas D."/>
            <person name="Copeland A."/>
            <person name="Barry K.W."/>
            <person name="Cichocki N."/>
            <person name="Veneault-Fourrey C."/>
            <person name="LaButti K."/>
            <person name="Lindquist E.A."/>
            <person name="Lipzen A."/>
            <person name="Lundell T."/>
            <person name="Morin E."/>
            <person name="Murat C."/>
            <person name="Riley R."/>
            <person name="Ohm R."/>
            <person name="Sun H."/>
            <person name="Tunlid A."/>
            <person name="Henrissat B."/>
            <person name="Grigoriev I.V."/>
            <person name="Hibbett D.S."/>
            <person name="Martin F."/>
        </authorList>
    </citation>
    <scope>NUCLEOTIDE SEQUENCE [LARGE SCALE GENOMIC DNA]</scope>
    <source>
        <strain evidence="2 3">FD-317 M1</strain>
    </source>
</reference>
<organism evidence="2 3">
    <name type="scientific">Collybiopsis luxurians FD-317 M1</name>
    <dbReference type="NCBI Taxonomy" id="944289"/>
    <lineage>
        <taxon>Eukaryota</taxon>
        <taxon>Fungi</taxon>
        <taxon>Dikarya</taxon>
        <taxon>Basidiomycota</taxon>
        <taxon>Agaricomycotina</taxon>
        <taxon>Agaricomycetes</taxon>
        <taxon>Agaricomycetidae</taxon>
        <taxon>Agaricales</taxon>
        <taxon>Marasmiineae</taxon>
        <taxon>Omphalotaceae</taxon>
        <taxon>Collybiopsis</taxon>
        <taxon>Collybiopsis luxurians</taxon>
    </lineage>
</organism>
<feature type="compositionally biased region" description="Polar residues" evidence="1">
    <location>
        <begin position="66"/>
        <end position="80"/>
    </location>
</feature>
<dbReference type="EMBL" id="KN834882">
    <property type="protein sequence ID" value="KIK50858.1"/>
    <property type="molecule type" value="Genomic_DNA"/>
</dbReference>
<protein>
    <submittedName>
        <fullName evidence="2">Uncharacterized protein</fullName>
    </submittedName>
</protein>
<dbReference type="Proteomes" id="UP000053593">
    <property type="component" value="Unassembled WGS sequence"/>
</dbReference>
<proteinExistence type="predicted"/>
<name>A0A0D0C7T5_9AGAR</name>
<evidence type="ECO:0000313" key="3">
    <source>
        <dbReference type="Proteomes" id="UP000053593"/>
    </source>
</evidence>
<keyword evidence="3" id="KW-1185">Reference proteome</keyword>
<feature type="compositionally biased region" description="Basic residues" evidence="1">
    <location>
        <begin position="81"/>
        <end position="91"/>
    </location>
</feature>
<dbReference type="AlphaFoldDB" id="A0A0D0C7T5"/>